<dbReference type="Gene3D" id="1.10.101.10">
    <property type="entry name" value="PGBD-like superfamily/PGBD"/>
    <property type="match status" value="1"/>
</dbReference>
<organism evidence="4 5">
    <name type="scientific">Comamonas testosteroni</name>
    <name type="common">Pseudomonas testosteroni</name>
    <dbReference type="NCBI Taxonomy" id="285"/>
    <lineage>
        <taxon>Bacteria</taxon>
        <taxon>Pseudomonadati</taxon>
        <taxon>Pseudomonadota</taxon>
        <taxon>Betaproteobacteria</taxon>
        <taxon>Burkholderiales</taxon>
        <taxon>Comamonadaceae</taxon>
        <taxon>Comamonas</taxon>
    </lineage>
</organism>
<accession>A0A373FJG7</accession>
<dbReference type="Gene3D" id="1.10.530.10">
    <property type="match status" value="1"/>
</dbReference>
<dbReference type="AlphaFoldDB" id="A0A373FJG7"/>
<dbReference type="InterPro" id="IPR036365">
    <property type="entry name" value="PGBD-like_sf"/>
</dbReference>
<dbReference type="CDD" id="cd13399">
    <property type="entry name" value="Slt35-like"/>
    <property type="match status" value="1"/>
</dbReference>
<dbReference type="PANTHER" id="PTHR30163">
    <property type="entry name" value="MEMBRANE-BOUND LYTIC MUREIN TRANSGLYCOSYLASE B"/>
    <property type="match status" value="1"/>
</dbReference>
<dbReference type="GO" id="GO:0009253">
    <property type="term" value="P:peptidoglycan catabolic process"/>
    <property type="evidence" value="ECO:0007669"/>
    <property type="project" value="TreeGrafter"/>
</dbReference>
<dbReference type="EMBL" id="QURR01000015">
    <property type="protein sequence ID" value="RGE44253.1"/>
    <property type="molecule type" value="Genomic_DNA"/>
</dbReference>
<dbReference type="SUPFAM" id="SSF53955">
    <property type="entry name" value="Lysozyme-like"/>
    <property type="match status" value="1"/>
</dbReference>
<evidence type="ECO:0000259" key="3">
    <source>
        <dbReference type="Pfam" id="PF13406"/>
    </source>
</evidence>
<dbReference type="GO" id="GO:0008933">
    <property type="term" value="F:peptidoglycan lytic transglycosylase activity"/>
    <property type="evidence" value="ECO:0007669"/>
    <property type="project" value="TreeGrafter"/>
</dbReference>
<evidence type="ECO:0000259" key="2">
    <source>
        <dbReference type="Pfam" id="PF01471"/>
    </source>
</evidence>
<feature type="domain" description="Peptidoglycan binding-like" evidence="2">
    <location>
        <begin position="379"/>
        <end position="434"/>
    </location>
</feature>
<dbReference type="NCBIfam" id="TIGR02283">
    <property type="entry name" value="MltB_2"/>
    <property type="match status" value="1"/>
</dbReference>
<dbReference type="InterPro" id="IPR043426">
    <property type="entry name" value="MltB-like"/>
</dbReference>
<reference evidence="4 5" key="1">
    <citation type="submission" date="2018-08" db="EMBL/GenBank/DDBJ databases">
        <title>Comamonas testosteroni strain SWCO2.</title>
        <authorList>
            <person name="Jiang N."/>
            <person name="Zhang X.Z."/>
        </authorList>
    </citation>
    <scope>NUCLEOTIDE SEQUENCE [LARGE SCALE GENOMIC DNA]</scope>
    <source>
        <strain evidence="4 5">SWCO2</strain>
    </source>
</reference>
<proteinExistence type="predicted"/>
<dbReference type="Pfam" id="PF01471">
    <property type="entry name" value="PG_binding_1"/>
    <property type="match status" value="1"/>
</dbReference>
<evidence type="ECO:0000313" key="5">
    <source>
        <dbReference type="Proteomes" id="UP000261948"/>
    </source>
</evidence>
<dbReference type="InterPro" id="IPR002477">
    <property type="entry name" value="Peptidoglycan-bd-like"/>
</dbReference>
<feature type="signal peptide" evidence="1">
    <location>
        <begin position="1"/>
        <end position="27"/>
    </location>
</feature>
<keyword evidence="5" id="KW-1185">Reference proteome</keyword>
<protein>
    <submittedName>
        <fullName evidence="4">Lytic murein transglycosylase</fullName>
    </submittedName>
</protein>
<evidence type="ECO:0000313" key="4">
    <source>
        <dbReference type="EMBL" id="RGE44253.1"/>
    </source>
</evidence>
<dbReference type="FunFam" id="1.10.8.350:FF:000001">
    <property type="entry name" value="Lytic murein transglycosylase B"/>
    <property type="match status" value="1"/>
</dbReference>
<dbReference type="OrthoDB" id="9772911at2"/>
<dbReference type="PANTHER" id="PTHR30163:SF8">
    <property type="entry name" value="LYTIC MUREIN TRANSGLYCOSYLASE"/>
    <property type="match status" value="1"/>
</dbReference>
<gene>
    <name evidence="4" type="ORF">DZC30_13330</name>
</gene>
<evidence type="ECO:0000256" key="1">
    <source>
        <dbReference type="SAM" id="SignalP"/>
    </source>
</evidence>
<dbReference type="SUPFAM" id="SSF47090">
    <property type="entry name" value="PGBD-like"/>
    <property type="match status" value="1"/>
</dbReference>
<dbReference type="InterPro" id="IPR031304">
    <property type="entry name" value="SLT_2"/>
</dbReference>
<dbReference type="Gene3D" id="1.10.8.350">
    <property type="entry name" value="Bacterial muramidase"/>
    <property type="match status" value="1"/>
</dbReference>
<dbReference type="InterPro" id="IPR011970">
    <property type="entry name" value="MltB_2"/>
</dbReference>
<comment type="caution">
    <text evidence="4">The sequence shown here is derived from an EMBL/GenBank/DDBJ whole genome shotgun (WGS) entry which is preliminary data.</text>
</comment>
<feature type="chain" id="PRO_5016729165" evidence="1">
    <location>
        <begin position="28"/>
        <end position="438"/>
    </location>
</feature>
<dbReference type="Pfam" id="PF13406">
    <property type="entry name" value="SLT_2"/>
    <property type="match status" value="1"/>
</dbReference>
<dbReference type="Proteomes" id="UP000261948">
    <property type="component" value="Unassembled WGS sequence"/>
</dbReference>
<feature type="domain" description="Transglycosylase SLT" evidence="3">
    <location>
        <begin position="69"/>
        <end position="358"/>
    </location>
</feature>
<keyword evidence="1" id="KW-0732">Signal</keyword>
<dbReference type="InterPro" id="IPR023346">
    <property type="entry name" value="Lysozyme-like_dom_sf"/>
</dbReference>
<name>A0A373FJG7_COMTE</name>
<dbReference type="InterPro" id="IPR036366">
    <property type="entry name" value="PGBDSf"/>
</dbReference>
<sequence length="438" mass="46342">MPYTAIFQPRPLLATACAAAVFLSGCATRPEPEVTTTVQAAPVTPAVSTPEIPPAPEDGSKSRLDAQEFERWKQAFAAKAAAAGISPATVRNLNNARLRTSIVGFDRAQPEFTRTPWQYLDGAVSPLRIKNGKAKMQEASAALQAASKRYGVPATVIAAIWGMESNYGSNFGNFSTIDALATLAFEGRRAAWAEKELIAALRIIDKGDIDAAHMIGSWAGAMGHTQFMPSVFLQYAVDADGDGRRDIWGSMADVAASTANYVASSGWNSSEPWAVEVKLPASFDYARTELSNRQNSSAWAAEGVQGMNAQPLPAMAGASIIAPAGARGPAFMVGSNFRAILRYNNSTNYALGVGLLSQQLAGNGGVVADWPRDLAALSREQTRALQNGLNQRGFSAGSADGVMGPATRAGLRQFQQSQGLVADGYPTVELLQRLQAAQ</sequence>